<dbReference type="OMA" id="VIFMEDI"/>
<evidence type="ECO:0000313" key="15">
    <source>
        <dbReference type="EMBL" id="EGC36767.1"/>
    </source>
</evidence>
<dbReference type="InterPro" id="IPR050408">
    <property type="entry name" value="HGPRT"/>
</dbReference>
<comment type="subcellular location">
    <subcellularLocation>
        <location evidence="2 13">Cytoplasm</location>
    </subcellularLocation>
</comment>
<evidence type="ECO:0000313" key="16">
    <source>
        <dbReference type="Proteomes" id="UP000001064"/>
    </source>
</evidence>
<evidence type="ECO:0000256" key="9">
    <source>
        <dbReference type="ARBA" id="ARBA00022723"/>
    </source>
</evidence>
<evidence type="ECO:0000256" key="1">
    <source>
        <dbReference type="ARBA" id="ARBA00001946"/>
    </source>
</evidence>
<reference evidence="16" key="1">
    <citation type="journal article" date="2011" name="Genome Biol.">
        <title>Comparative genomics of the social amoebae Dictyostelium discoideum and Dictyostelium purpureum.</title>
        <authorList>
            <consortium name="US DOE Joint Genome Institute (JGI-PGF)"/>
            <person name="Sucgang R."/>
            <person name="Kuo A."/>
            <person name="Tian X."/>
            <person name="Salerno W."/>
            <person name="Parikh A."/>
            <person name="Feasley C.L."/>
            <person name="Dalin E."/>
            <person name="Tu H."/>
            <person name="Huang E."/>
            <person name="Barry K."/>
            <person name="Lindquist E."/>
            <person name="Shapiro H."/>
            <person name="Bruce D."/>
            <person name="Schmutz J."/>
            <person name="Salamov A."/>
            <person name="Fey P."/>
            <person name="Gaudet P."/>
            <person name="Anjard C."/>
            <person name="Babu M.M."/>
            <person name="Basu S."/>
            <person name="Bushmanova Y."/>
            <person name="van der Wel H."/>
            <person name="Katoh-Kurasawa M."/>
            <person name="Dinh C."/>
            <person name="Coutinho P.M."/>
            <person name="Saito T."/>
            <person name="Elias M."/>
            <person name="Schaap P."/>
            <person name="Kay R.R."/>
            <person name="Henrissat B."/>
            <person name="Eichinger L."/>
            <person name="Rivero F."/>
            <person name="Putnam N.H."/>
            <person name="West C.M."/>
            <person name="Loomis W.F."/>
            <person name="Chisholm R.L."/>
            <person name="Shaulsky G."/>
            <person name="Strassmann J.E."/>
            <person name="Queller D.C."/>
            <person name="Kuspa A."/>
            <person name="Grigoriev I.V."/>
        </authorList>
    </citation>
    <scope>NUCLEOTIDE SEQUENCE [LARGE SCALE GENOMIC DNA]</scope>
    <source>
        <strain evidence="16">QSDP1</strain>
    </source>
</reference>
<dbReference type="FunFam" id="3.40.50.2020:FF:000125">
    <property type="entry name" value="Hypoxanthine phosphoribosyltransferase"/>
    <property type="match status" value="1"/>
</dbReference>
<evidence type="ECO:0000256" key="6">
    <source>
        <dbReference type="ARBA" id="ARBA00022490"/>
    </source>
</evidence>
<dbReference type="RefSeq" id="XP_003286713.1">
    <property type="nucleotide sequence ID" value="XM_003286665.1"/>
</dbReference>
<dbReference type="GO" id="GO:0000166">
    <property type="term" value="F:nucleotide binding"/>
    <property type="evidence" value="ECO:0007669"/>
    <property type="project" value="UniProtKB-KW"/>
</dbReference>
<dbReference type="PANTHER" id="PTHR43340:SF1">
    <property type="entry name" value="HYPOXANTHINE PHOSPHORIBOSYLTRANSFERASE"/>
    <property type="match status" value="1"/>
</dbReference>
<comment type="pathway">
    <text evidence="3 13">Purine metabolism; IMP biosynthesis via salvage pathway; IMP from hypoxanthine: step 1/1.</text>
</comment>
<dbReference type="GO" id="GO:0000287">
    <property type="term" value="F:magnesium ion binding"/>
    <property type="evidence" value="ECO:0000318"/>
    <property type="project" value="GO_Central"/>
</dbReference>
<dbReference type="SUPFAM" id="SSF53271">
    <property type="entry name" value="PRTase-like"/>
    <property type="match status" value="1"/>
</dbReference>
<dbReference type="Gene3D" id="3.40.50.2020">
    <property type="match status" value="1"/>
</dbReference>
<dbReference type="GeneID" id="10504088"/>
<dbReference type="CDD" id="cd06223">
    <property type="entry name" value="PRTases_typeI"/>
    <property type="match status" value="1"/>
</dbReference>
<dbReference type="GO" id="GO:0006166">
    <property type="term" value="P:purine ribonucleoside salvage"/>
    <property type="evidence" value="ECO:0007669"/>
    <property type="project" value="UniProtKB-KW"/>
</dbReference>
<evidence type="ECO:0000256" key="12">
    <source>
        <dbReference type="ARBA" id="ARBA00022842"/>
    </source>
</evidence>
<dbReference type="InterPro" id="IPR000836">
    <property type="entry name" value="PRTase_dom"/>
</dbReference>
<sequence>MSYSTTEIHPNVKRVIFTEAEIKDRVAQLGRQITNDYKDSKELVLVGILKGSFVFMSDLVRSIYLPNTNVTLEFMSISSYGAATSTSGVIRIMMDLRTNIEGKDVLIIEDIVDSGLTLNHLMDLLNHRKPNSLNTAVLLRKKEGLKVDVPVKYIGFDIPMVFIIGYGLDFAENYRELPYLGELKEECYK</sequence>
<keyword evidence="10 13" id="KW-0660">Purine salvage</keyword>
<dbReference type="UniPathway" id="UPA00591">
    <property type="reaction ID" value="UER00648"/>
</dbReference>
<comment type="similarity">
    <text evidence="4 13">Belongs to the purine/pyrimidine phosphoribosyltransferase family.</text>
</comment>
<dbReference type="EMBL" id="GL871017">
    <property type="protein sequence ID" value="EGC36767.1"/>
    <property type="molecule type" value="Genomic_DNA"/>
</dbReference>
<dbReference type="EC" id="2.4.2.8" evidence="5 13"/>
<dbReference type="GO" id="GO:0006178">
    <property type="term" value="P:guanine salvage"/>
    <property type="evidence" value="ECO:0000318"/>
    <property type="project" value="GO_Central"/>
</dbReference>
<gene>
    <name evidence="15" type="ORF">DICPUDRAFT_46952</name>
</gene>
<comment type="catalytic activity">
    <reaction evidence="13">
        <text>IMP + diphosphate = hypoxanthine + 5-phospho-alpha-D-ribose 1-diphosphate</text>
        <dbReference type="Rhea" id="RHEA:17973"/>
        <dbReference type="ChEBI" id="CHEBI:17368"/>
        <dbReference type="ChEBI" id="CHEBI:33019"/>
        <dbReference type="ChEBI" id="CHEBI:58017"/>
        <dbReference type="ChEBI" id="CHEBI:58053"/>
        <dbReference type="EC" id="2.4.2.8"/>
    </reaction>
</comment>
<evidence type="ECO:0000256" key="11">
    <source>
        <dbReference type="ARBA" id="ARBA00022741"/>
    </source>
</evidence>
<dbReference type="InParanoid" id="F0ZH03"/>
<feature type="non-terminal residue" evidence="15">
    <location>
        <position position="1"/>
    </location>
</feature>
<dbReference type="InterPro" id="IPR005904">
    <property type="entry name" value="Hxn_phspho_trans"/>
</dbReference>
<dbReference type="KEGG" id="dpp:DICPUDRAFT_46952"/>
<keyword evidence="6 13" id="KW-0963">Cytoplasm</keyword>
<dbReference type="GO" id="GO:0046100">
    <property type="term" value="P:hypoxanthine metabolic process"/>
    <property type="evidence" value="ECO:0000318"/>
    <property type="project" value="GO_Central"/>
</dbReference>
<dbReference type="STRING" id="5786.F0ZH03"/>
<feature type="domain" description="Phosphoribosyltransferase" evidence="14">
    <location>
        <begin position="21"/>
        <end position="170"/>
    </location>
</feature>
<dbReference type="GO" id="GO:0004422">
    <property type="term" value="F:hypoxanthine phosphoribosyltransferase activity"/>
    <property type="evidence" value="ECO:0000318"/>
    <property type="project" value="GO_Central"/>
</dbReference>
<comment type="cofactor">
    <cofactor evidence="1 13">
        <name>Mg(2+)</name>
        <dbReference type="ChEBI" id="CHEBI:18420"/>
    </cofactor>
</comment>
<proteinExistence type="inferred from homology"/>
<dbReference type="GO" id="GO:0005829">
    <property type="term" value="C:cytosol"/>
    <property type="evidence" value="ECO:0000318"/>
    <property type="project" value="GO_Central"/>
</dbReference>
<accession>F0ZH03</accession>
<dbReference type="AlphaFoldDB" id="F0ZH03"/>
<protein>
    <recommendedName>
        <fullName evidence="5 13">Hypoxanthine phosphoribosyltransferase</fullName>
        <ecNumber evidence="5 13">2.4.2.8</ecNumber>
    </recommendedName>
</protein>
<evidence type="ECO:0000256" key="4">
    <source>
        <dbReference type="ARBA" id="ARBA00008391"/>
    </source>
</evidence>
<keyword evidence="11 13" id="KW-0547">Nucleotide-binding</keyword>
<dbReference type="OrthoDB" id="9449045at2759"/>
<dbReference type="Proteomes" id="UP000001064">
    <property type="component" value="Unassembled WGS sequence"/>
</dbReference>
<dbReference type="Pfam" id="PF00156">
    <property type="entry name" value="Pribosyltran"/>
    <property type="match status" value="1"/>
</dbReference>
<dbReference type="GO" id="GO:0032264">
    <property type="term" value="P:IMP salvage"/>
    <property type="evidence" value="ECO:0000318"/>
    <property type="project" value="GO_Central"/>
</dbReference>
<dbReference type="PANTHER" id="PTHR43340">
    <property type="entry name" value="HYPOXANTHINE-GUANINE PHOSPHORIBOSYLTRANSFERASE"/>
    <property type="match status" value="1"/>
</dbReference>
<dbReference type="InterPro" id="IPR029057">
    <property type="entry name" value="PRTase-like"/>
</dbReference>
<evidence type="ECO:0000256" key="13">
    <source>
        <dbReference type="RuleBase" id="RU364099"/>
    </source>
</evidence>
<keyword evidence="12 13" id="KW-0460">Magnesium</keyword>
<dbReference type="GO" id="GO:0032263">
    <property type="term" value="P:GMP salvage"/>
    <property type="evidence" value="ECO:0000318"/>
    <property type="project" value="GO_Central"/>
</dbReference>
<keyword evidence="8 13" id="KW-0808">Transferase</keyword>
<evidence type="ECO:0000256" key="10">
    <source>
        <dbReference type="ARBA" id="ARBA00022726"/>
    </source>
</evidence>
<dbReference type="FunCoup" id="F0ZH03">
    <property type="interactions" value="187"/>
</dbReference>
<evidence type="ECO:0000256" key="8">
    <source>
        <dbReference type="ARBA" id="ARBA00022679"/>
    </source>
</evidence>
<evidence type="ECO:0000259" key="14">
    <source>
        <dbReference type="Pfam" id="PF00156"/>
    </source>
</evidence>
<evidence type="ECO:0000256" key="7">
    <source>
        <dbReference type="ARBA" id="ARBA00022676"/>
    </source>
</evidence>
<evidence type="ECO:0000256" key="2">
    <source>
        <dbReference type="ARBA" id="ARBA00004496"/>
    </source>
</evidence>
<keyword evidence="7 13" id="KW-0328">Glycosyltransferase</keyword>
<organism evidence="15 16">
    <name type="scientific">Dictyostelium purpureum</name>
    <name type="common">Slime mold</name>
    <dbReference type="NCBI Taxonomy" id="5786"/>
    <lineage>
        <taxon>Eukaryota</taxon>
        <taxon>Amoebozoa</taxon>
        <taxon>Evosea</taxon>
        <taxon>Eumycetozoa</taxon>
        <taxon>Dictyostelia</taxon>
        <taxon>Dictyosteliales</taxon>
        <taxon>Dictyosteliaceae</taxon>
        <taxon>Dictyostelium</taxon>
    </lineage>
</organism>
<name>F0ZH03_DICPU</name>
<keyword evidence="16" id="KW-1185">Reference proteome</keyword>
<dbReference type="VEuPathDB" id="AmoebaDB:DICPUDRAFT_46952"/>
<evidence type="ECO:0000256" key="5">
    <source>
        <dbReference type="ARBA" id="ARBA00011895"/>
    </source>
</evidence>
<dbReference type="eggNOG" id="KOG3367">
    <property type="taxonomic scope" value="Eukaryota"/>
</dbReference>
<dbReference type="NCBIfam" id="TIGR01203">
    <property type="entry name" value="HGPRTase"/>
    <property type="match status" value="1"/>
</dbReference>
<evidence type="ECO:0000256" key="3">
    <source>
        <dbReference type="ARBA" id="ARBA00004669"/>
    </source>
</evidence>
<keyword evidence="9 13" id="KW-0479">Metal-binding</keyword>